<reference evidence="2" key="1">
    <citation type="journal article" date="2023" name="Genome Biol. Evol.">
        <title>Long-read-based Genome Assembly of Drosophila gunungcola Reveals Fewer Chemosensory Genes in Flower-breeding Species.</title>
        <authorList>
            <person name="Negi A."/>
            <person name="Liao B.Y."/>
            <person name="Yeh S.D."/>
        </authorList>
    </citation>
    <scope>NUCLEOTIDE SEQUENCE</scope>
    <source>
        <strain evidence="2">Sukarami</strain>
    </source>
</reference>
<evidence type="ECO:0000259" key="1">
    <source>
        <dbReference type="Pfam" id="PF00089"/>
    </source>
</evidence>
<dbReference type="SUPFAM" id="SSF50494">
    <property type="entry name" value="Trypsin-like serine proteases"/>
    <property type="match status" value="1"/>
</dbReference>
<dbReference type="InterPro" id="IPR001254">
    <property type="entry name" value="Trypsin_dom"/>
</dbReference>
<dbReference type="GO" id="GO:0004252">
    <property type="term" value="F:serine-type endopeptidase activity"/>
    <property type="evidence" value="ECO:0007669"/>
    <property type="project" value="InterPro"/>
</dbReference>
<dbReference type="EMBL" id="JAMKOV010000001">
    <property type="protein sequence ID" value="KAI8044555.1"/>
    <property type="molecule type" value="Genomic_DNA"/>
</dbReference>
<dbReference type="InterPro" id="IPR043504">
    <property type="entry name" value="Peptidase_S1_PA_chymotrypsin"/>
</dbReference>
<protein>
    <recommendedName>
        <fullName evidence="1">Peptidase S1 domain-containing protein</fullName>
    </recommendedName>
</protein>
<dbReference type="InterPro" id="IPR009003">
    <property type="entry name" value="Peptidase_S1_PA"/>
</dbReference>
<sequence length="201" mass="22662">MGRISIRPPLEDYLVRLMLHDKVICSGIIVNRHQVLTAGVCKPAHNQESRVKILLFDNTTNTITHSTVSKNYTAKGASDLLILLHLGTELDERFSQKPPICRDRPPPHEDVEYWSLNKKGTILRKRITPQTSNLDCRRLIHDPDGVVIGNDTVCLKNSDLSERCLKNFGIPFVWRNTFCGVNILGHNCQIHGKNGYLCSPA</sequence>
<gene>
    <name evidence="2" type="ORF">M5D96_000724</name>
</gene>
<dbReference type="Gene3D" id="2.40.10.10">
    <property type="entry name" value="Trypsin-like serine proteases"/>
    <property type="match status" value="2"/>
</dbReference>
<dbReference type="Pfam" id="PF00089">
    <property type="entry name" value="Trypsin"/>
    <property type="match status" value="1"/>
</dbReference>
<dbReference type="GO" id="GO:0006508">
    <property type="term" value="P:proteolysis"/>
    <property type="evidence" value="ECO:0007669"/>
    <property type="project" value="InterPro"/>
</dbReference>
<evidence type="ECO:0000313" key="2">
    <source>
        <dbReference type="EMBL" id="KAI8044555.1"/>
    </source>
</evidence>
<organism evidence="2 3">
    <name type="scientific">Drosophila gunungcola</name>
    <name type="common">fruit fly</name>
    <dbReference type="NCBI Taxonomy" id="103775"/>
    <lineage>
        <taxon>Eukaryota</taxon>
        <taxon>Metazoa</taxon>
        <taxon>Ecdysozoa</taxon>
        <taxon>Arthropoda</taxon>
        <taxon>Hexapoda</taxon>
        <taxon>Insecta</taxon>
        <taxon>Pterygota</taxon>
        <taxon>Neoptera</taxon>
        <taxon>Endopterygota</taxon>
        <taxon>Diptera</taxon>
        <taxon>Brachycera</taxon>
        <taxon>Muscomorpha</taxon>
        <taxon>Ephydroidea</taxon>
        <taxon>Drosophilidae</taxon>
        <taxon>Drosophila</taxon>
        <taxon>Sophophora</taxon>
    </lineage>
</organism>
<dbReference type="AlphaFoldDB" id="A0A9Q0BUM8"/>
<comment type="caution">
    <text evidence="2">The sequence shown here is derived from an EMBL/GenBank/DDBJ whole genome shotgun (WGS) entry which is preliminary data.</text>
</comment>
<dbReference type="OrthoDB" id="7883508at2759"/>
<evidence type="ECO:0000313" key="3">
    <source>
        <dbReference type="Proteomes" id="UP001059596"/>
    </source>
</evidence>
<keyword evidence="3" id="KW-1185">Reference proteome</keyword>
<name>A0A9Q0BUM8_9MUSC</name>
<dbReference type="Proteomes" id="UP001059596">
    <property type="component" value="Chromosome 3R"/>
</dbReference>
<accession>A0A9Q0BUM8</accession>
<proteinExistence type="predicted"/>
<feature type="domain" description="Peptidase S1" evidence="1">
    <location>
        <begin position="12"/>
        <end position="193"/>
    </location>
</feature>